<feature type="non-terminal residue" evidence="2">
    <location>
        <position position="1"/>
    </location>
</feature>
<protein>
    <submittedName>
        <fullName evidence="2">Uncharacterized protein</fullName>
    </submittedName>
</protein>
<name>A0A0H5R6G4_9EUKA</name>
<organism evidence="2">
    <name type="scientific">Spongospora subterranea</name>
    <dbReference type="NCBI Taxonomy" id="70186"/>
    <lineage>
        <taxon>Eukaryota</taxon>
        <taxon>Sar</taxon>
        <taxon>Rhizaria</taxon>
        <taxon>Endomyxa</taxon>
        <taxon>Phytomyxea</taxon>
        <taxon>Plasmodiophorida</taxon>
        <taxon>Plasmodiophoridae</taxon>
        <taxon>Spongospora</taxon>
    </lineage>
</organism>
<evidence type="ECO:0000256" key="1">
    <source>
        <dbReference type="SAM" id="MobiDB-lite"/>
    </source>
</evidence>
<proteinExistence type="predicted"/>
<evidence type="ECO:0000313" key="2">
    <source>
        <dbReference type="EMBL" id="CRZ03844.1"/>
    </source>
</evidence>
<dbReference type="EMBL" id="HACM01003402">
    <property type="protein sequence ID" value="CRZ03844.1"/>
    <property type="molecule type" value="Transcribed_RNA"/>
</dbReference>
<reference evidence="2" key="1">
    <citation type="submission" date="2015-04" db="EMBL/GenBank/DDBJ databases">
        <title>The genome sequence of the plant pathogenic Rhizarian Plasmodiophora brassicae reveals insights in its biotrophic life cycle and the origin of chitin synthesis.</title>
        <authorList>
            <person name="Schwelm A."/>
            <person name="Fogelqvist J."/>
            <person name="Knaust A."/>
            <person name="Julke S."/>
            <person name="Lilja T."/>
            <person name="Dhandapani V."/>
            <person name="Bonilla-Rosso G."/>
            <person name="Karlsson M."/>
            <person name="Shevchenko A."/>
            <person name="Choi S.R."/>
            <person name="Kim H.G."/>
            <person name="Park J.Y."/>
            <person name="Lim Y.P."/>
            <person name="Ludwig-Muller J."/>
            <person name="Dixelius C."/>
        </authorList>
    </citation>
    <scope>NUCLEOTIDE SEQUENCE</scope>
    <source>
        <tissue evidence="2">Potato root galls</tissue>
    </source>
</reference>
<sequence>AIGCDLVDSIEIAERELHSLITILDDIRQTHHQIHSLHNTVGLRMVLDQISKVISIGEDVDKDDPVISFLLRERTTRSSSSARRKYRPESCRLALEGNQEALMELRRAIRREEGVINGRIDLVNDAIEGEMSRLAAPLPQITMEMARSCLDRLQYRQRDQDRVAKALTPIPPSSSAKLATLARPTTRY</sequence>
<dbReference type="AlphaFoldDB" id="A0A0H5R6G4"/>
<feature type="non-terminal residue" evidence="2">
    <location>
        <position position="188"/>
    </location>
</feature>
<feature type="region of interest" description="Disordered" evidence="1">
    <location>
        <begin position="168"/>
        <end position="188"/>
    </location>
</feature>
<accession>A0A0H5R6G4</accession>